<evidence type="ECO:0000313" key="2">
    <source>
        <dbReference type="EMBL" id="PIC37231.1"/>
    </source>
</evidence>
<organism evidence="2 3">
    <name type="scientific">Caenorhabditis nigoni</name>
    <dbReference type="NCBI Taxonomy" id="1611254"/>
    <lineage>
        <taxon>Eukaryota</taxon>
        <taxon>Metazoa</taxon>
        <taxon>Ecdysozoa</taxon>
        <taxon>Nematoda</taxon>
        <taxon>Chromadorea</taxon>
        <taxon>Rhabditida</taxon>
        <taxon>Rhabditina</taxon>
        <taxon>Rhabditomorpha</taxon>
        <taxon>Rhabditoidea</taxon>
        <taxon>Rhabditidae</taxon>
        <taxon>Peloderinae</taxon>
        <taxon>Caenorhabditis</taxon>
    </lineage>
</organism>
<evidence type="ECO:0000313" key="3">
    <source>
        <dbReference type="Proteomes" id="UP000230233"/>
    </source>
</evidence>
<dbReference type="EMBL" id="PDUG01000004">
    <property type="protein sequence ID" value="PIC37231.1"/>
    <property type="molecule type" value="Genomic_DNA"/>
</dbReference>
<keyword evidence="3" id="KW-1185">Reference proteome</keyword>
<accession>A0A2G5UD07</accession>
<comment type="caution">
    <text evidence="2">The sequence shown here is derived from an EMBL/GenBank/DDBJ whole genome shotgun (WGS) entry which is preliminary data.</text>
</comment>
<proteinExistence type="predicted"/>
<reference evidence="3" key="1">
    <citation type="submission" date="2017-10" db="EMBL/GenBank/DDBJ databases">
        <title>Rapid genome shrinkage in a self-fertile nematode reveals novel sperm competition proteins.</title>
        <authorList>
            <person name="Yin D."/>
            <person name="Schwarz E.M."/>
            <person name="Thomas C.G."/>
            <person name="Felde R.L."/>
            <person name="Korf I.F."/>
            <person name="Cutter A.D."/>
            <person name="Schartner C.M."/>
            <person name="Ralston E.J."/>
            <person name="Meyer B.J."/>
            <person name="Haag E.S."/>
        </authorList>
    </citation>
    <scope>NUCLEOTIDE SEQUENCE [LARGE SCALE GENOMIC DNA]</scope>
    <source>
        <strain evidence="3">JU1422</strain>
    </source>
</reference>
<dbReference type="PANTHER" id="PTHR21503">
    <property type="entry name" value="F-BOX-CONTAINING HYPOTHETICAL PROTEIN C.ELEGANS"/>
    <property type="match status" value="1"/>
</dbReference>
<sequence>MYLYFEDREMGSKMNVDYVTDLFNLDIYGLEIDRNAIWALDWINERQEKMLARFDFLSFCDHNRDEEFDYVLRNARASDYYFLEENVSDNFRFDGKLGPANHLLTGFCGNWVTLDNLTNFDVVSIVVRQCRLSIPDLYSFIRHWRSGGSPRLTFLRLEFENQPNFENFEDEFEVVERDIVGEYRLCDGDNWDFENGYSIQRNDGVKAVIDFGVEHFAMMVCLGENDRNNYLKENSDQQFLLYQNV</sequence>
<protein>
    <recommendedName>
        <fullName evidence="1">Sdz-33 F-box domain-containing protein</fullName>
    </recommendedName>
</protein>
<dbReference type="InterPro" id="IPR012885">
    <property type="entry name" value="F-box_Sdz-33"/>
</dbReference>
<evidence type="ECO:0000259" key="1">
    <source>
        <dbReference type="Pfam" id="PF07735"/>
    </source>
</evidence>
<dbReference type="PANTHER" id="PTHR21503:SF8">
    <property type="entry name" value="F-BOX ASSOCIATED DOMAIN-CONTAINING PROTEIN-RELATED"/>
    <property type="match status" value="1"/>
</dbReference>
<gene>
    <name evidence="2" type="primary">Cnig_chr_IV.g15925</name>
    <name evidence="2" type="ORF">B9Z55_015925</name>
</gene>
<dbReference type="Pfam" id="PF07735">
    <property type="entry name" value="FBA_2"/>
    <property type="match status" value="1"/>
</dbReference>
<dbReference type="Proteomes" id="UP000230233">
    <property type="component" value="Chromosome IV"/>
</dbReference>
<name>A0A2G5UD07_9PELO</name>
<feature type="domain" description="Sdz-33 F-box" evidence="1">
    <location>
        <begin position="109"/>
        <end position="157"/>
    </location>
</feature>
<dbReference type="AlphaFoldDB" id="A0A2G5UD07"/>